<dbReference type="GO" id="GO:0016818">
    <property type="term" value="F:hydrolase activity, acting on acid anhydrides, in phosphorus-containing anhydrides"/>
    <property type="evidence" value="ECO:0007669"/>
    <property type="project" value="InterPro"/>
</dbReference>
<dbReference type="SMART" id="SM00491">
    <property type="entry name" value="HELICc2"/>
    <property type="match status" value="1"/>
</dbReference>
<dbReference type="GeneID" id="77007534"/>
<dbReference type="Gene3D" id="3.40.50.300">
    <property type="entry name" value="P-loop containing nucleotide triphosphate hydrolases"/>
    <property type="match status" value="2"/>
</dbReference>
<proteinExistence type="predicted"/>
<evidence type="ECO:0000313" key="3">
    <source>
        <dbReference type="Proteomes" id="UP000029278"/>
    </source>
</evidence>
<organism evidence="2 3">
    <name type="scientific">Paenibacillus macerans</name>
    <name type="common">Bacillus macerans</name>
    <dbReference type="NCBI Taxonomy" id="44252"/>
    <lineage>
        <taxon>Bacteria</taxon>
        <taxon>Bacillati</taxon>
        <taxon>Bacillota</taxon>
        <taxon>Bacilli</taxon>
        <taxon>Bacillales</taxon>
        <taxon>Paenibacillaceae</taxon>
        <taxon>Paenibacillus</taxon>
    </lineage>
</organism>
<accession>A0A090ZDK9</accession>
<dbReference type="EMBL" id="JMQA01000029">
    <property type="protein sequence ID" value="KFN08305.1"/>
    <property type="molecule type" value="Genomic_DNA"/>
</dbReference>
<keyword evidence="3" id="KW-1185">Reference proteome</keyword>
<dbReference type="AlphaFoldDB" id="A0A090ZDK9"/>
<dbReference type="InterPro" id="IPR006555">
    <property type="entry name" value="ATP-dep_Helicase_C"/>
</dbReference>
<dbReference type="GO" id="GO:0004386">
    <property type="term" value="F:helicase activity"/>
    <property type="evidence" value="ECO:0007669"/>
    <property type="project" value="InterPro"/>
</dbReference>
<dbReference type="RefSeq" id="WP_036623421.1">
    <property type="nucleotide sequence ID" value="NZ_JAKOBR010000018.1"/>
</dbReference>
<comment type="caution">
    <text evidence="2">The sequence shown here is derived from an EMBL/GenBank/DDBJ whole genome shotgun (WGS) entry which is preliminary data.</text>
</comment>
<reference evidence="2 3" key="1">
    <citation type="submission" date="2014-04" db="EMBL/GenBank/DDBJ databases">
        <authorList>
            <person name="Bishop-Lilly K.A."/>
            <person name="Broomall S.M."/>
            <person name="Chain P.S."/>
            <person name="Chertkov O."/>
            <person name="Coyne S.R."/>
            <person name="Daligault H.E."/>
            <person name="Davenport K.W."/>
            <person name="Erkkila T."/>
            <person name="Frey K.G."/>
            <person name="Gibbons H.S."/>
            <person name="Gu W."/>
            <person name="Jaissle J."/>
            <person name="Johnson S.L."/>
            <person name="Koroleva G.I."/>
            <person name="Ladner J.T."/>
            <person name="Lo C.-C."/>
            <person name="Minogue T.D."/>
            <person name="Munk C."/>
            <person name="Palacios G.F."/>
            <person name="Redden C.L."/>
            <person name="Rosenzweig C.N."/>
            <person name="Scholz M.B."/>
            <person name="Teshima H."/>
            <person name="Xu Y."/>
        </authorList>
    </citation>
    <scope>NUCLEOTIDE SEQUENCE [LARGE SCALE GENOMIC DNA]</scope>
    <source>
        <strain evidence="2 3">8244</strain>
    </source>
</reference>
<evidence type="ECO:0000313" key="2">
    <source>
        <dbReference type="EMBL" id="KFN08305.1"/>
    </source>
</evidence>
<sequence length="848" mass="95976">MSFDFSQFFNKTTGPREQHPIKIYDNLPKGKVNDLWRGQYLALEEIHHVLDQGKKHVVVILNTGGGKTVIGLLEGQSITNRSLDRVFYLCGSNQLIVQTAQAAERLGLSVATYFNRNMVNELEFNTGEIQCLTNYQTLFNGKNTRFRTDIEGIIFDDAHVASHIVRENFTLHLPESEFPTTYSTLVGQVRQYFESIHRGPEFDQVVTFKDDPSVLFIPLFVWRQVVSRVIESLTNEGVTTKRISMFAWEHLRNNLDLCVAFLSSDGIEISPFLPPVNTLPFMSSSVTKVFLSATMQNKPEFVRTFGFLPDAYIEPKTSAGESERLIVTPYVNPGLKNGMFDYIIFLSQYFKILIIPKSEPRAKRWREHEMTFSSDDFTLKVEEFKNAQTGILVAPARFEGMDFPGDTCRFLVIDGLPSGTGNMEKFLWNNLGENKFLQGTVASRLIQAMGRISRGNDDFGVVFLLGDDIGDWITRGSNRKVIPPYTRAQLELGEQLTKSISDFQSLHKLVMSVVAVPRDPGWTSVHRARIQPHSVANEKASEDSVRELEEHSIQVAFAERKFIEHLWDREYQQAARALEQHLDPIFNQDKALAAWHAHLIGYAYLLGGNTSAAERYFNRSSNAYRVLGRINPESVTTYAPPVIFGDSQGERIASVLSARGDFNYGSFSEMQDRLSPLFTEKNTTNQYEEALSWLGRYLGFASNRPDSETGGRGPDIFWTSPEVDILIESKEEKKDTSFYSKRDVGQALNHSEWYKEEFPNSARNIKLMIVGPIIPAHPTASPGEQMHIWTPSEISSLAHRISSLVFDAYTTSDSATYTATLNKLLDEAGLTYVKLYESLPTRPIQRGQ</sequence>
<gene>
    <name evidence="2" type="ORF">DJ90_1631</name>
</gene>
<dbReference type="HOGENOM" id="CLU_017774_0_0_9"/>
<dbReference type="Pfam" id="PF13307">
    <property type="entry name" value="Helicase_C_2"/>
    <property type="match status" value="1"/>
</dbReference>
<dbReference type="InterPro" id="IPR027417">
    <property type="entry name" value="P-loop_NTPase"/>
</dbReference>
<dbReference type="PATRIC" id="fig|44252.3.peg.3242"/>
<dbReference type="SUPFAM" id="SSF52540">
    <property type="entry name" value="P-loop containing nucleoside triphosphate hydrolases"/>
    <property type="match status" value="1"/>
</dbReference>
<feature type="domain" description="ATP-dependent helicase C-terminal" evidence="1">
    <location>
        <begin position="340"/>
        <end position="471"/>
    </location>
</feature>
<dbReference type="Pfam" id="PF04851">
    <property type="entry name" value="ResIII"/>
    <property type="match status" value="1"/>
</dbReference>
<dbReference type="InterPro" id="IPR006935">
    <property type="entry name" value="Helicase/UvrB_N"/>
</dbReference>
<dbReference type="GO" id="GO:0003677">
    <property type="term" value="F:DNA binding"/>
    <property type="evidence" value="ECO:0007669"/>
    <property type="project" value="InterPro"/>
</dbReference>
<evidence type="ECO:0000259" key="1">
    <source>
        <dbReference type="SMART" id="SM00491"/>
    </source>
</evidence>
<dbReference type="GO" id="GO:0005524">
    <property type="term" value="F:ATP binding"/>
    <property type="evidence" value="ECO:0007669"/>
    <property type="project" value="InterPro"/>
</dbReference>
<dbReference type="Proteomes" id="UP000029278">
    <property type="component" value="Unassembled WGS sequence"/>
</dbReference>
<dbReference type="STRING" id="44252.DJ90_1631"/>
<protein>
    <recommendedName>
        <fullName evidence="1">ATP-dependent helicase C-terminal domain-containing protein</fullName>
    </recommendedName>
</protein>
<dbReference type="OrthoDB" id="366844at2"/>
<name>A0A090ZDK9_PAEMA</name>
<dbReference type="GO" id="GO:0006139">
    <property type="term" value="P:nucleobase-containing compound metabolic process"/>
    <property type="evidence" value="ECO:0007669"/>
    <property type="project" value="InterPro"/>
</dbReference>